<feature type="domain" description="SLH" evidence="2">
    <location>
        <begin position="316"/>
        <end position="376"/>
    </location>
</feature>
<dbReference type="Gene3D" id="1.50.10.20">
    <property type="match status" value="1"/>
</dbReference>
<dbReference type="EMBL" id="LT838272">
    <property type="protein sequence ID" value="SMB93216.1"/>
    <property type="molecule type" value="Genomic_DNA"/>
</dbReference>
<dbReference type="AlphaFoldDB" id="A0A1W1VIR5"/>
<dbReference type="InterPro" id="IPR051465">
    <property type="entry name" value="Cell_Envelope_Struct_Comp"/>
</dbReference>
<feature type="domain" description="SLH" evidence="2">
    <location>
        <begin position="448"/>
        <end position="507"/>
    </location>
</feature>
<reference evidence="3 4" key="1">
    <citation type="submission" date="2017-04" db="EMBL/GenBank/DDBJ databases">
        <authorList>
            <person name="Afonso C.L."/>
            <person name="Miller P.J."/>
            <person name="Scott M.A."/>
            <person name="Spackman E."/>
            <person name="Goraichik I."/>
            <person name="Dimitrov K.M."/>
            <person name="Suarez D.L."/>
            <person name="Swayne D.E."/>
        </authorList>
    </citation>
    <scope>NUCLEOTIDE SEQUENCE [LARGE SCALE GENOMIC DNA]</scope>
    <source>
        <strain evidence="3 4">ToBE</strain>
    </source>
</reference>
<proteinExistence type="predicted"/>
<dbReference type="PANTHER" id="PTHR43308">
    <property type="entry name" value="OUTER MEMBRANE PROTEIN ALPHA-RELATED"/>
    <property type="match status" value="1"/>
</dbReference>
<evidence type="ECO:0000313" key="3">
    <source>
        <dbReference type="EMBL" id="SMB93216.1"/>
    </source>
</evidence>
<dbReference type="Proteomes" id="UP000192569">
    <property type="component" value="Chromosome I"/>
</dbReference>
<dbReference type="STRING" id="698762.SAMN00808754_0818"/>
<sequence>MSLIWIILTSLILSLPIAKGWTSEVSSPADYAIKFLRDEYTKNGFQNHDAGVGSYGFYILTQAGVDVSGWVYNGESLKDAVTNAVYSDISNSSQIRAKVLAQDLVAAQSLGRNDLVDSLVQILKARQTGYGFDTGDYSIFSNMPAFDLLGRAGLISVINKVYAKDYILGTQNTKVGDRGYGAWGFTWEGNFYADFMTTAQAVRALHYLDPAGQDSQIQTAINNGLNWMKNQQKDDGSFVAGMDDPVIDTAEVIVTLKVLGLDPAEWKSSTGKTAIDYLMNKALNPDGSFGTSQNAMDATWALSAYNLLNTQFYIDPSVVTFNDISSHWAKNDIEFMAKRLIARGISRDLFAPDASITRAQFVAFLIRSLNIDEQKSGAEVFSDVPAGYWAYGAIQAAYKEGLVRGVGNGKYEPERSITREEMAAMIARALSKKGFEIKLTEQQKKEVYSKYTDSDHVSGWAKDVLAACAELGLIKGRPGNSLAPQDEATRAEAIVILRRMLEVLKRG</sequence>
<dbReference type="InterPro" id="IPR001119">
    <property type="entry name" value="SLH_dom"/>
</dbReference>
<evidence type="ECO:0000259" key="2">
    <source>
        <dbReference type="PROSITE" id="PS51272"/>
    </source>
</evidence>
<gene>
    <name evidence="3" type="ORF">SAMN00808754_0818</name>
</gene>
<dbReference type="PROSITE" id="PS51272">
    <property type="entry name" value="SLH"/>
    <property type="match status" value="3"/>
</dbReference>
<evidence type="ECO:0000256" key="1">
    <source>
        <dbReference type="ARBA" id="ARBA00022737"/>
    </source>
</evidence>
<dbReference type="OrthoDB" id="411361at2"/>
<dbReference type="Pfam" id="PF00395">
    <property type="entry name" value="SLH"/>
    <property type="match status" value="3"/>
</dbReference>
<feature type="domain" description="SLH" evidence="2">
    <location>
        <begin position="377"/>
        <end position="440"/>
    </location>
</feature>
<keyword evidence="4" id="KW-1185">Reference proteome</keyword>
<protein>
    <submittedName>
        <fullName evidence="3">S-layer homology domain-containing protein</fullName>
    </submittedName>
</protein>
<dbReference type="RefSeq" id="WP_157109774.1">
    <property type="nucleotide sequence ID" value="NZ_LT838272.1"/>
</dbReference>
<dbReference type="SUPFAM" id="SSF48239">
    <property type="entry name" value="Terpenoid cyclases/Protein prenyltransferases"/>
    <property type="match status" value="1"/>
</dbReference>
<keyword evidence="1" id="KW-0677">Repeat</keyword>
<name>A0A1W1VIR5_9FIRM</name>
<dbReference type="InterPro" id="IPR008930">
    <property type="entry name" value="Terpenoid_cyclase/PrenylTrfase"/>
</dbReference>
<accession>A0A1W1VIR5</accession>
<organism evidence="3 4">
    <name type="scientific">Thermanaeromonas toyohensis ToBE</name>
    <dbReference type="NCBI Taxonomy" id="698762"/>
    <lineage>
        <taxon>Bacteria</taxon>
        <taxon>Bacillati</taxon>
        <taxon>Bacillota</taxon>
        <taxon>Clostridia</taxon>
        <taxon>Neomoorellales</taxon>
        <taxon>Neomoorellaceae</taxon>
        <taxon>Thermanaeromonas</taxon>
    </lineage>
</organism>
<evidence type="ECO:0000313" key="4">
    <source>
        <dbReference type="Proteomes" id="UP000192569"/>
    </source>
</evidence>